<dbReference type="Gene3D" id="1.20.1290.10">
    <property type="entry name" value="AhpD-like"/>
    <property type="match status" value="1"/>
</dbReference>
<evidence type="ECO:0000259" key="3">
    <source>
        <dbReference type="Pfam" id="PF07883"/>
    </source>
</evidence>
<evidence type="ECO:0000256" key="1">
    <source>
        <dbReference type="SAM" id="SignalP"/>
    </source>
</evidence>
<dbReference type="InterPro" id="IPR047263">
    <property type="entry name" value="HNL-like_cupin"/>
</dbReference>
<dbReference type="Pfam" id="PF07883">
    <property type="entry name" value="Cupin_2"/>
    <property type="match status" value="1"/>
</dbReference>
<dbReference type="RefSeq" id="WP_007992240.1">
    <property type="nucleotide sequence ID" value="NZ_BAEM01000063.1"/>
</dbReference>
<dbReference type="Pfam" id="PF02627">
    <property type="entry name" value="CMD"/>
    <property type="match status" value="1"/>
</dbReference>
<dbReference type="InterPro" id="IPR013096">
    <property type="entry name" value="Cupin_2"/>
</dbReference>
<dbReference type="InterPro" id="IPR011051">
    <property type="entry name" value="RmlC_Cupin_sf"/>
</dbReference>
<proteinExistence type="predicted"/>
<protein>
    <submittedName>
        <fullName evidence="4">Carboxymuconolactone decarboxylase</fullName>
    </submittedName>
</protein>
<evidence type="ECO:0000313" key="4">
    <source>
        <dbReference type="EMBL" id="GAC12565.1"/>
    </source>
</evidence>
<organism evidence="4 5">
    <name type="scientific">Paraglaciecola chathamensis S18K6</name>
    <dbReference type="NCBI Taxonomy" id="1127672"/>
    <lineage>
        <taxon>Bacteria</taxon>
        <taxon>Pseudomonadati</taxon>
        <taxon>Pseudomonadota</taxon>
        <taxon>Gammaproteobacteria</taxon>
        <taxon>Alteromonadales</taxon>
        <taxon>Alteromonadaceae</taxon>
        <taxon>Paraglaciecola</taxon>
    </lineage>
</organism>
<gene>
    <name evidence="4" type="ORF">GCHA_4648</name>
</gene>
<evidence type="ECO:0000313" key="5">
    <source>
        <dbReference type="Proteomes" id="UP000006320"/>
    </source>
</evidence>
<feature type="domain" description="Carboxymuconolactone decarboxylase-like" evidence="2">
    <location>
        <begin position="33"/>
        <end position="93"/>
    </location>
</feature>
<reference evidence="4 5" key="1">
    <citation type="journal article" date="2017" name="Antonie Van Leeuwenhoek">
        <title>Rhizobium rhizosphaerae sp. nov., a novel species isolated from rice rhizosphere.</title>
        <authorList>
            <person name="Zhao J.J."/>
            <person name="Zhang J."/>
            <person name="Zhang R.J."/>
            <person name="Zhang C.W."/>
            <person name="Yin H.Q."/>
            <person name="Zhang X.X."/>
        </authorList>
    </citation>
    <scope>NUCLEOTIDE SEQUENCE [LARGE SCALE GENOMIC DNA]</scope>
    <source>
        <strain evidence="4 5">S18K6</strain>
    </source>
</reference>
<dbReference type="AlphaFoldDB" id="A0AAV3V7X7"/>
<dbReference type="EMBL" id="BAEM01000063">
    <property type="protein sequence ID" value="GAC12565.1"/>
    <property type="molecule type" value="Genomic_DNA"/>
</dbReference>
<name>A0AAV3V7X7_9ALTE</name>
<comment type="caution">
    <text evidence="4">The sequence shown here is derived from an EMBL/GenBank/DDBJ whole genome shotgun (WGS) entry which is preliminary data.</text>
</comment>
<dbReference type="PANTHER" id="PTHR43698:SF1">
    <property type="entry name" value="BLL4564 PROTEIN"/>
    <property type="match status" value="1"/>
</dbReference>
<sequence>MKINKFSLKQVIVTPLLGLCALFVSAVNATEESQSLDKRQASMIPIAALTASGDVQTLNEALKAGLENGLTVNEIKEIFIHSYAYAGFPRALNGIMTFMDVASERKAQGMTDEVGREATPLPDDYNANSYGHQVRNELVGRDMSNRTTGYAGFVPTIETFLVEHLFADIFYRDVLTVKDRELLTISMLSAMPGVEAQLMSHMKLSLRVGYSPAQLLEFTRILKDSVSQDSAIRASHVLSSVANIDVNNETTKHVTVSSDSTVTQGSPTNFSGVAKVSSRFTSPIDGHYRGALVEFEAGARTAWHTHPKGQTLIIISGKGLVQNEGGNIQEMLPGNVITIPPNTRHWHGAAPDSFMSHIAISTPDNGETVTWMELVSQEQSH</sequence>
<accession>A0AAV3V7X7</accession>
<dbReference type="SUPFAM" id="SSF51182">
    <property type="entry name" value="RmlC-like cupins"/>
    <property type="match status" value="1"/>
</dbReference>
<dbReference type="SUPFAM" id="SSF69118">
    <property type="entry name" value="AhpD-like"/>
    <property type="match status" value="1"/>
</dbReference>
<feature type="signal peptide" evidence="1">
    <location>
        <begin position="1"/>
        <end position="29"/>
    </location>
</feature>
<dbReference type="Gene3D" id="2.60.120.10">
    <property type="entry name" value="Jelly Rolls"/>
    <property type="match status" value="1"/>
</dbReference>
<dbReference type="InterPro" id="IPR003779">
    <property type="entry name" value="CMD-like"/>
</dbReference>
<dbReference type="Proteomes" id="UP000006320">
    <property type="component" value="Unassembled WGS sequence"/>
</dbReference>
<evidence type="ECO:0000259" key="2">
    <source>
        <dbReference type="Pfam" id="PF02627"/>
    </source>
</evidence>
<feature type="domain" description="Cupin type-2" evidence="3">
    <location>
        <begin position="292"/>
        <end position="350"/>
    </location>
</feature>
<dbReference type="InterPro" id="IPR014710">
    <property type="entry name" value="RmlC-like_jellyroll"/>
</dbReference>
<dbReference type="CDD" id="cd02233">
    <property type="entry name" value="cupin_HNL-like"/>
    <property type="match status" value="1"/>
</dbReference>
<dbReference type="PANTHER" id="PTHR43698">
    <property type="entry name" value="RIBD C-TERMINAL DOMAIN CONTAINING PROTEIN"/>
    <property type="match status" value="1"/>
</dbReference>
<keyword evidence="1" id="KW-0732">Signal</keyword>
<feature type="chain" id="PRO_5044022401" evidence="1">
    <location>
        <begin position="30"/>
        <end position="381"/>
    </location>
</feature>
<dbReference type="GO" id="GO:0051920">
    <property type="term" value="F:peroxiredoxin activity"/>
    <property type="evidence" value="ECO:0007669"/>
    <property type="project" value="InterPro"/>
</dbReference>
<dbReference type="InterPro" id="IPR029032">
    <property type="entry name" value="AhpD-like"/>
</dbReference>